<keyword evidence="4" id="KW-1185">Reference proteome</keyword>
<evidence type="ECO:0000313" key="4">
    <source>
        <dbReference type="Proteomes" id="UP001341840"/>
    </source>
</evidence>
<evidence type="ECO:0000256" key="2">
    <source>
        <dbReference type="SAM" id="MobiDB-lite"/>
    </source>
</evidence>
<organism evidence="3 4">
    <name type="scientific">Stylosanthes scabra</name>
    <dbReference type="NCBI Taxonomy" id="79078"/>
    <lineage>
        <taxon>Eukaryota</taxon>
        <taxon>Viridiplantae</taxon>
        <taxon>Streptophyta</taxon>
        <taxon>Embryophyta</taxon>
        <taxon>Tracheophyta</taxon>
        <taxon>Spermatophyta</taxon>
        <taxon>Magnoliopsida</taxon>
        <taxon>eudicotyledons</taxon>
        <taxon>Gunneridae</taxon>
        <taxon>Pentapetalae</taxon>
        <taxon>rosids</taxon>
        <taxon>fabids</taxon>
        <taxon>Fabales</taxon>
        <taxon>Fabaceae</taxon>
        <taxon>Papilionoideae</taxon>
        <taxon>50 kb inversion clade</taxon>
        <taxon>dalbergioids sensu lato</taxon>
        <taxon>Dalbergieae</taxon>
        <taxon>Pterocarpus clade</taxon>
        <taxon>Stylosanthes</taxon>
    </lineage>
</organism>
<dbReference type="Proteomes" id="UP001341840">
    <property type="component" value="Unassembled WGS sequence"/>
</dbReference>
<gene>
    <name evidence="3" type="ORF">PIB30_106698</name>
</gene>
<protein>
    <recommendedName>
        <fullName evidence="5">Aminotransferase-like plant mobile domain-containing protein</fullName>
    </recommendedName>
</protein>
<evidence type="ECO:0000256" key="1">
    <source>
        <dbReference type="SAM" id="Coils"/>
    </source>
</evidence>
<evidence type="ECO:0000313" key="3">
    <source>
        <dbReference type="EMBL" id="MED6141757.1"/>
    </source>
</evidence>
<dbReference type="EMBL" id="JASCZI010064711">
    <property type="protein sequence ID" value="MED6141757.1"/>
    <property type="molecule type" value="Genomic_DNA"/>
</dbReference>
<proteinExistence type="predicted"/>
<accession>A0ABU6SZ53</accession>
<sequence>MPRMKKTQKRSREGESSVEPPPLNHPLAKWFHANEDIIFYELRLAGRKKIPPRYLNPTLLDSHNFSHLKEMLNMQGLLDFIQIREKYYPELTSIAYATLGIESDSQDPSNFSMVFKLGRNTYNVHCSRLASIWKLPLDGCLFEGGKVLLEDWGYDKMRAMQMFNLTQNEKSKIPCQTMNDEYRTLLYLVTYVLEPRVSGHGNVADEDLVLMWAMVNEIKINWPFLILHHMLRIKTKDTSGGIGYLCLWTRIFNYLGVNVSNENVKHLNARCEINEATLHHMGRGKEEEAPPMEFRGHPGPSSSSQEQPSMSDLMQLLQSIEYNMDQRFQRIEDNQARMETNQQNLSQQIQSLQKEQRKIWRSVRRVEAWTFDEDFDEDLDEDQD</sequence>
<name>A0ABU6SZ53_9FABA</name>
<feature type="region of interest" description="Disordered" evidence="2">
    <location>
        <begin position="279"/>
        <end position="310"/>
    </location>
</feature>
<feature type="region of interest" description="Disordered" evidence="2">
    <location>
        <begin position="1"/>
        <end position="21"/>
    </location>
</feature>
<evidence type="ECO:0008006" key="5">
    <source>
        <dbReference type="Google" id="ProtNLM"/>
    </source>
</evidence>
<feature type="compositionally biased region" description="Low complexity" evidence="2">
    <location>
        <begin position="300"/>
        <end position="310"/>
    </location>
</feature>
<feature type="coiled-coil region" evidence="1">
    <location>
        <begin position="328"/>
        <end position="355"/>
    </location>
</feature>
<reference evidence="3 4" key="1">
    <citation type="journal article" date="2023" name="Plants (Basel)">
        <title>Bridging the Gap: Combining Genomics and Transcriptomics Approaches to Understand Stylosanthes scabra, an Orphan Legume from the Brazilian Caatinga.</title>
        <authorList>
            <person name="Ferreira-Neto J.R.C."/>
            <person name="da Silva M.D."/>
            <person name="Binneck E."/>
            <person name="de Melo N.F."/>
            <person name="da Silva R.H."/>
            <person name="de Melo A.L.T.M."/>
            <person name="Pandolfi V."/>
            <person name="Bustamante F.O."/>
            <person name="Brasileiro-Vidal A.C."/>
            <person name="Benko-Iseppon A.M."/>
        </authorList>
    </citation>
    <scope>NUCLEOTIDE SEQUENCE [LARGE SCALE GENOMIC DNA]</scope>
    <source>
        <tissue evidence="3">Leaves</tissue>
    </source>
</reference>
<comment type="caution">
    <text evidence="3">The sequence shown here is derived from an EMBL/GenBank/DDBJ whole genome shotgun (WGS) entry which is preliminary data.</text>
</comment>
<keyword evidence="1" id="KW-0175">Coiled coil</keyword>